<evidence type="ECO:0000256" key="4">
    <source>
        <dbReference type="ARBA" id="ARBA00022898"/>
    </source>
</evidence>
<comment type="cofactor">
    <cofactor evidence="1">
        <name>pyridoxal 5'-phosphate</name>
        <dbReference type="ChEBI" id="CHEBI:597326"/>
    </cofactor>
</comment>
<dbReference type="GO" id="GO:0008890">
    <property type="term" value="F:glycine C-acetyltransferase activity"/>
    <property type="evidence" value="ECO:0007669"/>
    <property type="project" value="UniProtKB-EC"/>
</dbReference>
<dbReference type="Pfam" id="PF00155">
    <property type="entry name" value="Aminotran_1_2"/>
    <property type="match status" value="1"/>
</dbReference>
<keyword evidence="4" id="KW-0663">Pyridoxal phosphate</keyword>
<keyword evidence="3" id="KW-0808">Transferase</keyword>
<dbReference type="InterPro" id="IPR004839">
    <property type="entry name" value="Aminotransferase_I/II_large"/>
</dbReference>
<evidence type="ECO:0000256" key="2">
    <source>
        <dbReference type="ARBA" id="ARBA00008392"/>
    </source>
</evidence>
<dbReference type="GO" id="GO:0030170">
    <property type="term" value="F:pyridoxal phosphate binding"/>
    <property type="evidence" value="ECO:0007669"/>
    <property type="project" value="InterPro"/>
</dbReference>
<dbReference type="Gene3D" id="3.90.1150.10">
    <property type="entry name" value="Aspartate Aminotransferase, domain 1"/>
    <property type="match status" value="1"/>
</dbReference>
<comment type="similarity">
    <text evidence="2">Belongs to the class-II pyridoxal-phosphate-dependent aminotransferase family.</text>
</comment>
<evidence type="ECO:0000256" key="3">
    <source>
        <dbReference type="ARBA" id="ARBA00022679"/>
    </source>
</evidence>
<evidence type="ECO:0000256" key="1">
    <source>
        <dbReference type="ARBA" id="ARBA00001933"/>
    </source>
</evidence>
<dbReference type="EMBL" id="CAJHNH020000711">
    <property type="protein sequence ID" value="CAG5119437.1"/>
    <property type="molecule type" value="Genomic_DNA"/>
</dbReference>
<evidence type="ECO:0000256" key="9">
    <source>
        <dbReference type="ARBA" id="ARBA00075633"/>
    </source>
</evidence>
<comment type="caution">
    <text evidence="12">The sequence shown here is derived from an EMBL/GenBank/DDBJ whole genome shotgun (WGS) entry which is preliminary data.</text>
</comment>
<dbReference type="HAMAP" id="MF_00985">
    <property type="entry name" value="2am3keto_CoA_ligase"/>
    <property type="match status" value="1"/>
</dbReference>
<feature type="domain" description="Aminotransferase class I/classII large" evidence="11">
    <location>
        <begin position="69"/>
        <end position="412"/>
    </location>
</feature>
<dbReference type="OrthoDB" id="10263824at2759"/>
<dbReference type="Proteomes" id="UP000678393">
    <property type="component" value="Unassembled WGS sequence"/>
</dbReference>
<evidence type="ECO:0000313" key="13">
    <source>
        <dbReference type="Proteomes" id="UP000678393"/>
    </source>
</evidence>
<name>A0A8S3YQD1_9EUPU</name>
<dbReference type="GO" id="GO:0006567">
    <property type="term" value="P:L-threonine catabolic process"/>
    <property type="evidence" value="ECO:0007669"/>
    <property type="project" value="InterPro"/>
</dbReference>
<keyword evidence="13" id="KW-1185">Reference proteome</keyword>
<dbReference type="InterPro" id="IPR015422">
    <property type="entry name" value="PyrdxlP-dep_Trfase_small"/>
</dbReference>
<dbReference type="SUPFAM" id="SSF53383">
    <property type="entry name" value="PLP-dependent transferases"/>
    <property type="match status" value="1"/>
</dbReference>
<dbReference type="NCBIfam" id="NF005394">
    <property type="entry name" value="PRK06939.1"/>
    <property type="match status" value="1"/>
</dbReference>
<accession>A0A8S3YQD1</accession>
<dbReference type="InterPro" id="IPR015421">
    <property type="entry name" value="PyrdxlP-dep_Trfase_major"/>
</dbReference>
<gene>
    <name evidence="12" type="ORF">CUNI_LOCUS4995</name>
</gene>
<dbReference type="InterPro" id="IPR001917">
    <property type="entry name" value="Aminotrans_II_pyridoxalP_BS"/>
</dbReference>
<dbReference type="GO" id="GO:0005739">
    <property type="term" value="C:mitochondrion"/>
    <property type="evidence" value="ECO:0007669"/>
    <property type="project" value="TreeGrafter"/>
</dbReference>
<dbReference type="PANTHER" id="PTHR13693">
    <property type="entry name" value="CLASS II AMINOTRANSFERASE/8-AMINO-7-OXONONANOATE SYNTHASE"/>
    <property type="match status" value="1"/>
</dbReference>
<protein>
    <recommendedName>
        <fullName evidence="8">2-amino-3-ketobutyrate coenzyme A ligase, mitochondrial</fullName>
        <ecNumber evidence="7">2.3.1.29</ecNumber>
    </recommendedName>
    <alternativeName>
        <fullName evidence="9">Aminoacetone synthase</fullName>
    </alternativeName>
    <alternativeName>
        <fullName evidence="10">Glycine acetyltransferase</fullName>
    </alternativeName>
</protein>
<evidence type="ECO:0000256" key="6">
    <source>
        <dbReference type="ARBA" id="ARBA00052559"/>
    </source>
</evidence>
<evidence type="ECO:0000313" key="12">
    <source>
        <dbReference type="EMBL" id="CAG5119437.1"/>
    </source>
</evidence>
<evidence type="ECO:0000256" key="5">
    <source>
        <dbReference type="ARBA" id="ARBA00023315"/>
    </source>
</evidence>
<keyword evidence="5" id="KW-0012">Acyltransferase</keyword>
<proteinExistence type="inferred from homology"/>
<evidence type="ECO:0000256" key="8">
    <source>
        <dbReference type="ARBA" id="ARBA00069660"/>
    </source>
</evidence>
<dbReference type="NCBIfam" id="TIGR01822">
    <property type="entry name" value="2am3keto_CoA"/>
    <property type="match status" value="1"/>
</dbReference>
<sequence>FNIYSFSFTGKCKIPFVCTVQRWTATQAAMRTLLDRELEGIQDAGTYKSERIITSKQGPLIRVQGRQEDILNFCANNYLGLSSHPAVVEAGKKAFETHGAGLSSVRFICGTQDIHKDLEEKIAKFHGKEDAILYISCFDANAGLFEVLLSPEDAVLSDELNHASIIDGIRLCKAKRFRYKHRDMADLEANLVQAKDCRQRLIATDGVFSMDGNVAPLRDICDLADKHQALVFVDECHSTGFFGLTGRGTEEYFSLDGRVDVINSTLGKALGGAAGGYTTGPKPLIDLLRQRSRPYLFSNTLPPPVVACASKALDLIMQNADLPRKVLTNTRRFRTRMLDAGFAVSGDADHPICPVMLGDARLAAQFADKMLEKGIYVIGFSYPVVPKGKARIRVQISASHSEADVDRAVDAFIEIGRSFHIIK</sequence>
<dbReference type="PROSITE" id="PS00599">
    <property type="entry name" value="AA_TRANSFER_CLASS_2"/>
    <property type="match status" value="1"/>
</dbReference>
<dbReference type="FunFam" id="3.90.1150.10:FF:000004">
    <property type="entry name" value="2-amino-3-ketobutyrate coenzyme A ligase"/>
    <property type="match status" value="1"/>
</dbReference>
<dbReference type="PANTHER" id="PTHR13693:SF102">
    <property type="entry name" value="2-AMINO-3-KETOBUTYRATE COENZYME A LIGASE, MITOCHONDRIAL"/>
    <property type="match status" value="1"/>
</dbReference>
<organism evidence="12 13">
    <name type="scientific">Candidula unifasciata</name>
    <dbReference type="NCBI Taxonomy" id="100452"/>
    <lineage>
        <taxon>Eukaryota</taxon>
        <taxon>Metazoa</taxon>
        <taxon>Spiralia</taxon>
        <taxon>Lophotrochozoa</taxon>
        <taxon>Mollusca</taxon>
        <taxon>Gastropoda</taxon>
        <taxon>Heterobranchia</taxon>
        <taxon>Euthyneura</taxon>
        <taxon>Panpulmonata</taxon>
        <taxon>Eupulmonata</taxon>
        <taxon>Stylommatophora</taxon>
        <taxon>Helicina</taxon>
        <taxon>Helicoidea</taxon>
        <taxon>Geomitridae</taxon>
        <taxon>Candidula</taxon>
    </lineage>
</organism>
<evidence type="ECO:0000256" key="7">
    <source>
        <dbReference type="ARBA" id="ARBA00067076"/>
    </source>
</evidence>
<dbReference type="Gene3D" id="3.40.640.10">
    <property type="entry name" value="Type I PLP-dependent aspartate aminotransferase-like (Major domain)"/>
    <property type="match status" value="1"/>
</dbReference>
<evidence type="ECO:0000259" key="11">
    <source>
        <dbReference type="Pfam" id="PF00155"/>
    </source>
</evidence>
<reference evidence="12" key="1">
    <citation type="submission" date="2021-04" db="EMBL/GenBank/DDBJ databases">
        <authorList>
            <consortium name="Molecular Ecology Group"/>
        </authorList>
    </citation>
    <scope>NUCLEOTIDE SEQUENCE</scope>
</reference>
<dbReference type="CDD" id="cd06454">
    <property type="entry name" value="KBL_like"/>
    <property type="match status" value="1"/>
</dbReference>
<dbReference type="AlphaFoldDB" id="A0A8S3YQD1"/>
<feature type="non-terminal residue" evidence="12">
    <location>
        <position position="1"/>
    </location>
</feature>
<dbReference type="InterPro" id="IPR050087">
    <property type="entry name" value="AON_synthase_class-II"/>
</dbReference>
<dbReference type="EC" id="2.3.1.29" evidence="7"/>
<evidence type="ECO:0000256" key="10">
    <source>
        <dbReference type="ARBA" id="ARBA00078624"/>
    </source>
</evidence>
<comment type="catalytic activity">
    <reaction evidence="6">
        <text>glycine + acetyl-CoA = (2S)-2-amino-3-oxobutanoate + CoA</text>
        <dbReference type="Rhea" id="RHEA:20736"/>
        <dbReference type="ChEBI" id="CHEBI:57287"/>
        <dbReference type="ChEBI" id="CHEBI:57288"/>
        <dbReference type="ChEBI" id="CHEBI:57305"/>
        <dbReference type="ChEBI" id="CHEBI:78948"/>
        <dbReference type="EC" id="2.3.1.29"/>
    </reaction>
    <physiologicalReaction direction="right-to-left" evidence="6">
        <dbReference type="Rhea" id="RHEA:20738"/>
    </physiologicalReaction>
</comment>
<dbReference type="FunFam" id="3.40.640.10:FF:000006">
    <property type="entry name" value="5-aminolevulinate synthase, mitochondrial"/>
    <property type="match status" value="1"/>
</dbReference>
<dbReference type="InterPro" id="IPR011282">
    <property type="entry name" value="2am3keto_CoA_ligase"/>
</dbReference>
<dbReference type="InterPro" id="IPR015424">
    <property type="entry name" value="PyrdxlP-dep_Trfase"/>
</dbReference>